<dbReference type="RefSeq" id="WP_209526830.1">
    <property type="nucleotide sequence ID" value="NZ_JAEEGA010000005.1"/>
</dbReference>
<sequence length="496" mass="58673">MHHKLQQLVTNKHQVLLHMIAYISEEERWYSVQEISQEIGLVERSVQRYTQLLYDLIAECNEANQSYFVLQMKKNRGVKLLIKQPTNVQCLTVHIYESDNTVKLLIDLLFGSYNSTQEYVRKKDLNAHSVRQSLSKIKAFLHTVELDVSVSGFRLLGDESQIRMIGYSLSWMLFQSEPWPEAFHKVDPFKINSAIDSLITTLHLDISHVRKRKLSYMVAINILRLRRGETVCYRADWEPYVPVDNMFELNKAVENLYQTFHIYSHEEVRFLVLNIMMKSFVYKVPHFKKKILENHRSTESDVLTLTNLAMREFDEKMCPIIPEDYESIYLYLFRSHLSAKVYKQADFDYSGHSFMDSIYADFVNYHERMTAFIHQLWLISQNSLFLEERYLIQVYIMVVSYTQMSLIFEPPLKISLQTDLSDIHEMRIREFICEQFKNNFNLKFLETDHSQIPDLILTNLTTNIVANSTMVIDYPLSHRDLFNLKTTLSKLKKQTT</sequence>
<gene>
    <name evidence="2" type="ORF">I6N95_09080</name>
</gene>
<keyword evidence="3" id="KW-1185">Reference proteome</keyword>
<name>A0A940SVK3_9ENTE</name>
<proteinExistence type="predicted"/>
<dbReference type="AlphaFoldDB" id="A0A940SVK3"/>
<accession>A0A940SVK3</accession>
<dbReference type="InterPro" id="IPR007737">
    <property type="entry name" value="Mga_HTH"/>
</dbReference>
<dbReference type="Pfam" id="PF05043">
    <property type="entry name" value="Mga"/>
    <property type="match status" value="1"/>
</dbReference>
<comment type="caution">
    <text evidence="2">The sequence shown here is derived from an EMBL/GenBank/DDBJ whole genome shotgun (WGS) entry which is preliminary data.</text>
</comment>
<reference evidence="2" key="1">
    <citation type="submission" date="2020-12" db="EMBL/GenBank/DDBJ databases">
        <title>Vagococcus allomyrinae sp. nov. and Enterococcus lavae sp. nov., isolated from the larvae of Allomyrina dichotoma.</title>
        <authorList>
            <person name="Lee S.D."/>
        </authorList>
    </citation>
    <scope>NUCLEOTIDE SEQUENCE</scope>
    <source>
        <strain evidence="2">BWB3-3</strain>
    </source>
</reference>
<evidence type="ECO:0000313" key="2">
    <source>
        <dbReference type="EMBL" id="MBP1041156.1"/>
    </source>
</evidence>
<dbReference type="Proteomes" id="UP000674938">
    <property type="component" value="Unassembled WGS sequence"/>
</dbReference>
<dbReference type="EMBL" id="JAEEGA010000005">
    <property type="protein sequence ID" value="MBP1041156.1"/>
    <property type="molecule type" value="Genomic_DNA"/>
</dbReference>
<evidence type="ECO:0000259" key="1">
    <source>
        <dbReference type="Pfam" id="PF05043"/>
    </source>
</evidence>
<protein>
    <submittedName>
        <fullName evidence="2">Helix-turn-helix domain-containing protein</fullName>
    </submittedName>
</protein>
<organism evidence="2 3">
    <name type="scientific">Vagococcus allomyrinae</name>
    <dbReference type="NCBI Taxonomy" id="2794353"/>
    <lineage>
        <taxon>Bacteria</taxon>
        <taxon>Bacillati</taxon>
        <taxon>Bacillota</taxon>
        <taxon>Bacilli</taxon>
        <taxon>Lactobacillales</taxon>
        <taxon>Enterococcaceae</taxon>
        <taxon>Vagococcus</taxon>
    </lineage>
</organism>
<feature type="domain" description="Mga helix-turn-helix" evidence="1">
    <location>
        <begin position="89"/>
        <end position="167"/>
    </location>
</feature>
<evidence type="ECO:0000313" key="3">
    <source>
        <dbReference type="Proteomes" id="UP000674938"/>
    </source>
</evidence>